<dbReference type="OrthoDB" id="7843417at2"/>
<evidence type="ECO:0008006" key="3">
    <source>
        <dbReference type="Google" id="ProtNLM"/>
    </source>
</evidence>
<accession>A0A0R3DY53</accession>
<dbReference type="Proteomes" id="UP000051936">
    <property type="component" value="Unassembled WGS sequence"/>
</dbReference>
<protein>
    <recommendedName>
        <fullName evidence="3">Nucleotidyltransferase</fullName>
    </recommendedName>
</protein>
<comment type="caution">
    <text evidence="1">The sequence shown here is derived from an EMBL/GenBank/DDBJ whole genome shotgun (WGS) entry which is preliminary data.</text>
</comment>
<dbReference type="STRING" id="989370.AOQ71_15705"/>
<dbReference type="AlphaFoldDB" id="A0A0R3DY53"/>
<name>A0A0R3DY53_9BRAD</name>
<keyword evidence="2" id="KW-1185">Reference proteome</keyword>
<reference evidence="1 2" key="1">
    <citation type="submission" date="2015-09" db="EMBL/GenBank/DDBJ databases">
        <title>Draft Genome Sequence of Bradyrhizobium manausense Strain BR 3351T, a Novel Symbiotic Nitrogen-Fixing Alphaproteobacterium Isolated from Brazilian Amazon Rain Forest.</title>
        <authorList>
            <person name="De Araujo J.L."/>
            <person name="Zilli J.E."/>
        </authorList>
    </citation>
    <scope>NUCLEOTIDE SEQUENCE [LARGE SCALE GENOMIC DNA]</scope>
    <source>
        <strain evidence="1 2">BR3351</strain>
    </source>
</reference>
<dbReference type="Pfam" id="PF14907">
    <property type="entry name" value="NTP_transf_5"/>
    <property type="match status" value="1"/>
</dbReference>
<evidence type="ECO:0000313" key="1">
    <source>
        <dbReference type="EMBL" id="KRQ12596.1"/>
    </source>
</evidence>
<organism evidence="1 2">
    <name type="scientific">Bradyrhizobium manausense</name>
    <dbReference type="NCBI Taxonomy" id="989370"/>
    <lineage>
        <taxon>Bacteria</taxon>
        <taxon>Pseudomonadati</taxon>
        <taxon>Pseudomonadota</taxon>
        <taxon>Alphaproteobacteria</taxon>
        <taxon>Hyphomicrobiales</taxon>
        <taxon>Nitrobacteraceae</taxon>
        <taxon>Bradyrhizobium</taxon>
    </lineage>
</organism>
<sequence length="359" mass="40212">MAIHSSALLNLCRCLRGVLPSDPDWFAILGLANETLTTPALIDFVHRFQQSLPDEVCAYVREIHRRNEVRNQRLTAQLTEAVVALNNREVTPVLLKGAATLVTASRAQASMRLMADIDLLVPPEQTQISLQALADIGYVVHFQTPAASEKWCTDLKRPQDVGMIDLHRTLPGPAYFYRPAGDILENSKLTSIGSGSAYVPTAAYQALLLTMHDQFQDYDYWVGGIDLRHLLQLRDLVNSPDGLDWIRLAGYVPGKLARNALETQLIALTELLGVDVPASMRGRRIPRLQFKRRIMQARFPLARWPLLAAAVLDYRNYRCGLGAEYRGAGQSGNGTWAMPKRETFRFIMERARAHRVGKV</sequence>
<evidence type="ECO:0000313" key="2">
    <source>
        <dbReference type="Proteomes" id="UP000051936"/>
    </source>
</evidence>
<gene>
    <name evidence="1" type="ORF">AOQ71_15705</name>
</gene>
<dbReference type="RefSeq" id="WP_057747577.1">
    <property type="nucleotide sequence ID" value="NZ_LJYG01000062.1"/>
</dbReference>
<proteinExistence type="predicted"/>
<dbReference type="EMBL" id="LJYG01000062">
    <property type="protein sequence ID" value="KRQ12596.1"/>
    <property type="molecule type" value="Genomic_DNA"/>
</dbReference>
<dbReference type="InterPro" id="IPR039498">
    <property type="entry name" value="NTP_transf_5"/>
</dbReference>